<dbReference type="HOGENOM" id="CLU_2200718_0_0_1"/>
<dbReference type="Gramene" id="LPERR12G11620.2">
    <property type="protein sequence ID" value="LPERR12G11620.2"/>
    <property type="gene ID" value="LPERR12G11620"/>
</dbReference>
<feature type="region of interest" description="Disordered" evidence="1">
    <location>
        <begin position="1"/>
        <end position="42"/>
    </location>
</feature>
<proteinExistence type="predicted"/>
<dbReference type="Proteomes" id="UP000032180">
    <property type="component" value="Chromosome 12"/>
</dbReference>
<keyword evidence="3" id="KW-1185">Reference proteome</keyword>
<reference evidence="2" key="3">
    <citation type="submission" date="2015-04" db="UniProtKB">
        <authorList>
            <consortium name="EnsemblPlants"/>
        </authorList>
    </citation>
    <scope>IDENTIFICATION</scope>
</reference>
<organism evidence="2 3">
    <name type="scientific">Leersia perrieri</name>
    <dbReference type="NCBI Taxonomy" id="77586"/>
    <lineage>
        <taxon>Eukaryota</taxon>
        <taxon>Viridiplantae</taxon>
        <taxon>Streptophyta</taxon>
        <taxon>Embryophyta</taxon>
        <taxon>Tracheophyta</taxon>
        <taxon>Spermatophyta</taxon>
        <taxon>Magnoliopsida</taxon>
        <taxon>Liliopsida</taxon>
        <taxon>Poales</taxon>
        <taxon>Poaceae</taxon>
        <taxon>BOP clade</taxon>
        <taxon>Oryzoideae</taxon>
        <taxon>Oryzeae</taxon>
        <taxon>Oryzinae</taxon>
        <taxon>Leersia</taxon>
    </lineage>
</organism>
<evidence type="ECO:0000256" key="1">
    <source>
        <dbReference type="SAM" id="MobiDB-lite"/>
    </source>
</evidence>
<dbReference type="AlphaFoldDB" id="A0A0D9XZV8"/>
<accession>A0A0D9XZV8</accession>
<feature type="region of interest" description="Disordered" evidence="1">
    <location>
        <begin position="73"/>
        <end position="108"/>
    </location>
</feature>
<dbReference type="EnsemblPlants" id="LPERR12G11620.2">
    <property type="protein sequence ID" value="LPERR12G11620.2"/>
    <property type="gene ID" value="LPERR12G11620"/>
</dbReference>
<reference evidence="3" key="2">
    <citation type="submission" date="2013-12" db="EMBL/GenBank/DDBJ databases">
        <authorList>
            <person name="Yu Y."/>
            <person name="Lee S."/>
            <person name="de Baynast K."/>
            <person name="Wissotski M."/>
            <person name="Liu L."/>
            <person name="Talag J."/>
            <person name="Goicoechea J."/>
            <person name="Angelova A."/>
            <person name="Jetty R."/>
            <person name="Kudrna D."/>
            <person name="Golser W."/>
            <person name="Rivera L."/>
            <person name="Zhang J."/>
            <person name="Wing R."/>
        </authorList>
    </citation>
    <scope>NUCLEOTIDE SEQUENCE</scope>
</reference>
<sequence>MRDEIRACSPIEPTNQPCSNRGSTNPCISYNNNSSPADSNKLNEFNPKITTLVTLRVQTGIKKRKGGVFSATTARKEKNWSETAAADGAEEGRCATSRLPLSSPLPEA</sequence>
<evidence type="ECO:0000313" key="3">
    <source>
        <dbReference type="Proteomes" id="UP000032180"/>
    </source>
</evidence>
<evidence type="ECO:0000313" key="2">
    <source>
        <dbReference type="EnsemblPlants" id="LPERR12G11620.2"/>
    </source>
</evidence>
<feature type="compositionally biased region" description="Polar residues" evidence="1">
    <location>
        <begin position="12"/>
        <end position="42"/>
    </location>
</feature>
<protein>
    <submittedName>
        <fullName evidence="2">Uncharacterized protein</fullName>
    </submittedName>
</protein>
<reference evidence="2 3" key="1">
    <citation type="submission" date="2012-08" db="EMBL/GenBank/DDBJ databases">
        <title>Oryza genome evolution.</title>
        <authorList>
            <person name="Wing R.A."/>
        </authorList>
    </citation>
    <scope>NUCLEOTIDE SEQUENCE</scope>
</reference>
<name>A0A0D9XZV8_9ORYZ</name>